<evidence type="ECO:0000313" key="2">
    <source>
        <dbReference type="Proteomes" id="UP001050691"/>
    </source>
</evidence>
<dbReference type="AlphaFoldDB" id="A0AAV5AMX0"/>
<reference evidence="1" key="1">
    <citation type="submission" date="2021-10" db="EMBL/GenBank/DDBJ databases">
        <title>De novo Genome Assembly of Clathrus columnatus (Basidiomycota, Fungi) Using Illumina and Nanopore Sequence Data.</title>
        <authorList>
            <person name="Ogiso-Tanaka E."/>
            <person name="Itagaki H."/>
            <person name="Hosoya T."/>
            <person name="Hosaka K."/>
        </authorList>
    </citation>
    <scope>NUCLEOTIDE SEQUENCE</scope>
    <source>
        <strain evidence="1">MO-923</strain>
    </source>
</reference>
<protein>
    <submittedName>
        <fullName evidence="1">Uncharacterized protein</fullName>
    </submittedName>
</protein>
<name>A0AAV5AMX0_9AGAM</name>
<sequence>MSITQLAETPFVTVSNDEKIKLWFKSDPLRELINPMMIQLDTLSPDVVTEANRCSFRIVILSNSNTSTPLVKDGRELAWFSHVNGDLSSRTNIQGRLQAKTFSRSAQQGPSKNLSWSLGGVPDDGIYTILATSSCHVVASSSQLINRLWFKSPPLTDDIIARLECIRLLTTARHQGWINNIDDGVWSWFELVALEGNVVKMANDGRAISGISHLIAVDAEQDTNQEGAVFDRREGFISLLKDEDAIGVRVCAQYPSWANKAKYGRLLVQLSTEPSTQPADKGYITITNKSSADIIVRITHSNGDTGDEKFITIISGALGVWERKQTQVAFVLRHDNNQTEIIVVIPGRNYIISPSQIIPEPPTTGHLTATGRIISLPPDTSPTSVFSASFRLESLYGRVVRFVGTSTVALEAFSVQNATMTYKESEDLTGSHAFAGKIGASRFSIILDNSMTMSGDMTGGPRNIVDFSGMTKSTALIKPGNDSYYSKFKLEGQWRNDETGINTPWTFNVNSDVSVNKFWTVGADKTPPQRTLEYTYDNSSQFIGFDRFSGSIGGGRIYIRTDKGVVFKGEIKGGPEEGQSFTGAGTWLKG</sequence>
<proteinExistence type="predicted"/>
<accession>A0AAV5AMX0</accession>
<keyword evidence="2" id="KW-1185">Reference proteome</keyword>
<organism evidence="1 2">
    <name type="scientific">Clathrus columnatus</name>
    <dbReference type="NCBI Taxonomy" id="1419009"/>
    <lineage>
        <taxon>Eukaryota</taxon>
        <taxon>Fungi</taxon>
        <taxon>Dikarya</taxon>
        <taxon>Basidiomycota</taxon>
        <taxon>Agaricomycotina</taxon>
        <taxon>Agaricomycetes</taxon>
        <taxon>Phallomycetidae</taxon>
        <taxon>Phallales</taxon>
        <taxon>Clathraceae</taxon>
        <taxon>Clathrus</taxon>
    </lineage>
</organism>
<dbReference type="Proteomes" id="UP001050691">
    <property type="component" value="Unassembled WGS sequence"/>
</dbReference>
<dbReference type="EMBL" id="BPWL01000009">
    <property type="protein sequence ID" value="GJJ14408.1"/>
    <property type="molecule type" value="Genomic_DNA"/>
</dbReference>
<gene>
    <name evidence="1" type="ORF">Clacol_008672</name>
</gene>
<evidence type="ECO:0000313" key="1">
    <source>
        <dbReference type="EMBL" id="GJJ14408.1"/>
    </source>
</evidence>
<comment type="caution">
    <text evidence="1">The sequence shown here is derived from an EMBL/GenBank/DDBJ whole genome shotgun (WGS) entry which is preliminary data.</text>
</comment>